<protein>
    <recommendedName>
        <fullName evidence="5">Glycosyltransferase family 9 protein</fullName>
    </recommendedName>
</protein>
<dbReference type="Gene3D" id="3.40.50.2000">
    <property type="entry name" value="Glycogen Phosphorylase B"/>
    <property type="match status" value="1"/>
</dbReference>
<keyword evidence="1" id="KW-0328">Glycosyltransferase</keyword>
<dbReference type="GO" id="GO:0008713">
    <property type="term" value="F:ADP-heptose-lipopolysaccharide heptosyltransferase activity"/>
    <property type="evidence" value="ECO:0007669"/>
    <property type="project" value="TreeGrafter"/>
</dbReference>
<dbReference type="InterPro" id="IPR051199">
    <property type="entry name" value="LPS_LOS_Heptosyltrfase"/>
</dbReference>
<dbReference type="Proteomes" id="UP000249016">
    <property type="component" value="Unassembled WGS sequence"/>
</dbReference>
<dbReference type="InterPro" id="IPR002201">
    <property type="entry name" value="Glyco_trans_9"/>
</dbReference>
<evidence type="ECO:0000256" key="2">
    <source>
        <dbReference type="ARBA" id="ARBA00022679"/>
    </source>
</evidence>
<keyword evidence="2" id="KW-0808">Transferase</keyword>
<reference evidence="3 4" key="1">
    <citation type="submission" date="2018-06" db="EMBL/GenBank/DDBJ databases">
        <title>Spirosoma sp. HMF3257 Genome sequencing and assembly.</title>
        <authorList>
            <person name="Kang H."/>
            <person name="Cha I."/>
            <person name="Kim H."/>
            <person name="Kang J."/>
            <person name="Joh K."/>
        </authorList>
    </citation>
    <scope>NUCLEOTIDE SEQUENCE [LARGE SCALE GENOMIC DNA]</scope>
    <source>
        <strain evidence="3 4">HMF3257</strain>
    </source>
</reference>
<gene>
    <name evidence="3" type="ORF">HMF3257_24535</name>
</gene>
<dbReference type="Pfam" id="PF01075">
    <property type="entry name" value="Glyco_transf_9"/>
    <property type="match status" value="1"/>
</dbReference>
<evidence type="ECO:0000313" key="4">
    <source>
        <dbReference type="Proteomes" id="UP000249016"/>
    </source>
</evidence>
<dbReference type="AlphaFoldDB" id="A0A327NMW7"/>
<evidence type="ECO:0000313" key="3">
    <source>
        <dbReference type="EMBL" id="RAI76537.1"/>
    </source>
</evidence>
<evidence type="ECO:0008006" key="5">
    <source>
        <dbReference type="Google" id="ProtNLM"/>
    </source>
</evidence>
<dbReference type="CDD" id="cd03789">
    <property type="entry name" value="GT9_LPS_heptosyltransferase"/>
    <property type="match status" value="1"/>
</dbReference>
<sequence>MYYFVAGAGQDFRVWPADRFAEVARYLLETYPNQHIVLTGASNEMSYADAFLAYIPESERVLNLTGKLSIAELIYVLSKADVLIANETGIVHLAASTNTPTIVISQGKSLVRWHPYLPPLQGRIVHLYPEYIEQNRNNLSAIAPKFNPESLFPITIIEPDRAIRQLNVFLKRGVSFQ</sequence>
<dbReference type="GO" id="GO:0005829">
    <property type="term" value="C:cytosol"/>
    <property type="evidence" value="ECO:0007669"/>
    <property type="project" value="TreeGrafter"/>
</dbReference>
<dbReference type="PANTHER" id="PTHR30160">
    <property type="entry name" value="TETRAACYLDISACCHARIDE 4'-KINASE-RELATED"/>
    <property type="match status" value="1"/>
</dbReference>
<organism evidence="3 4">
    <name type="scientific">Spirosoma telluris</name>
    <dbReference type="NCBI Taxonomy" id="2183553"/>
    <lineage>
        <taxon>Bacteria</taxon>
        <taxon>Pseudomonadati</taxon>
        <taxon>Bacteroidota</taxon>
        <taxon>Cytophagia</taxon>
        <taxon>Cytophagales</taxon>
        <taxon>Cytophagaceae</taxon>
        <taxon>Spirosoma</taxon>
    </lineage>
</organism>
<keyword evidence="4" id="KW-1185">Reference proteome</keyword>
<dbReference type="GO" id="GO:0009244">
    <property type="term" value="P:lipopolysaccharide core region biosynthetic process"/>
    <property type="evidence" value="ECO:0007669"/>
    <property type="project" value="TreeGrafter"/>
</dbReference>
<accession>A0A327NMW7</accession>
<comment type="caution">
    <text evidence="3">The sequence shown here is derived from an EMBL/GenBank/DDBJ whole genome shotgun (WGS) entry which is preliminary data.</text>
</comment>
<proteinExistence type="predicted"/>
<dbReference type="EMBL" id="QLII01000001">
    <property type="protein sequence ID" value="RAI76537.1"/>
    <property type="molecule type" value="Genomic_DNA"/>
</dbReference>
<dbReference type="SUPFAM" id="SSF53756">
    <property type="entry name" value="UDP-Glycosyltransferase/glycogen phosphorylase"/>
    <property type="match status" value="1"/>
</dbReference>
<name>A0A327NMW7_9BACT</name>
<evidence type="ECO:0000256" key="1">
    <source>
        <dbReference type="ARBA" id="ARBA00022676"/>
    </source>
</evidence>